<protein>
    <submittedName>
        <fullName evidence="2">Uncharacterized protein</fullName>
    </submittedName>
</protein>
<evidence type="ECO:0000256" key="1">
    <source>
        <dbReference type="SAM" id="MobiDB-lite"/>
    </source>
</evidence>
<dbReference type="EMBL" id="MN740676">
    <property type="protein sequence ID" value="QHS80231.1"/>
    <property type="molecule type" value="Genomic_DNA"/>
</dbReference>
<name>A0A6C0ALL3_9ZZZZ</name>
<reference evidence="2" key="1">
    <citation type="journal article" date="2020" name="Nature">
        <title>Giant virus diversity and host interactions through global metagenomics.</title>
        <authorList>
            <person name="Schulz F."/>
            <person name="Roux S."/>
            <person name="Paez-Espino D."/>
            <person name="Jungbluth S."/>
            <person name="Walsh D.A."/>
            <person name="Denef V.J."/>
            <person name="McMahon K.D."/>
            <person name="Konstantinidis K.T."/>
            <person name="Eloe-Fadrosh E.A."/>
            <person name="Kyrpides N.C."/>
            <person name="Woyke T."/>
        </authorList>
    </citation>
    <scope>NUCLEOTIDE SEQUENCE</scope>
    <source>
        <strain evidence="2">GVMAG-S-1039698-54</strain>
    </source>
</reference>
<proteinExistence type="predicted"/>
<accession>A0A6C0ALL3</accession>
<evidence type="ECO:0000313" key="2">
    <source>
        <dbReference type="EMBL" id="QHS80231.1"/>
    </source>
</evidence>
<organism evidence="2">
    <name type="scientific">viral metagenome</name>
    <dbReference type="NCBI Taxonomy" id="1070528"/>
    <lineage>
        <taxon>unclassified sequences</taxon>
        <taxon>metagenomes</taxon>
        <taxon>organismal metagenomes</taxon>
    </lineage>
</organism>
<feature type="region of interest" description="Disordered" evidence="1">
    <location>
        <begin position="1"/>
        <end position="38"/>
    </location>
</feature>
<dbReference type="AlphaFoldDB" id="A0A6C0ALL3"/>
<sequence>MLKSHFAKLLQKLKNSKNKQGNDEQETKQITNIIKRRHRSQSPLKLDNILIKLN</sequence>